<name>A0ABZ2KUA6_9BACT</name>
<evidence type="ECO:0000256" key="1">
    <source>
        <dbReference type="SAM" id="SignalP"/>
    </source>
</evidence>
<feature type="signal peptide" evidence="1">
    <location>
        <begin position="1"/>
        <end position="24"/>
    </location>
</feature>
<protein>
    <recommendedName>
        <fullName evidence="4">Ribosome association toxin RatA</fullName>
    </recommendedName>
</protein>
<dbReference type="EMBL" id="CP089983">
    <property type="protein sequence ID" value="WXB01333.1"/>
    <property type="molecule type" value="Genomic_DNA"/>
</dbReference>
<proteinExistence type="predicted"/>
<keyword evidence="3" id="KW-1185">Reference proteome</keyword>
<evidence type="ECO:0000313" key="3">
    <source>
        <dbReference type="Proteomes" id="UP001374803"/>
    </source>
</evidence>
<sequence>MAGATRRMLLLALASLAVGRAARAQENALTEAELARMEHGETVVRPQTSNLDGQRYVGGVTYTIVPVSAEELLALVDSETAYAEVMPRAKFVKRLQFGPEGGYMEVHHGNAFIDAAYTMHLKKEPSQSRIRFWVDLSRPHDVEDAWGFFRYLPLPSGGRGEPRMLLTYGVLVNLGDGVLRSLYEEKVRNAMLSLPQRLRRYVSRTLHR</sequence>
<keyword evidence="1" id="KW-0732">Signal</keyword>
<evidence type="ECO:0008006" key="4">
    <source>
        <dbReference type="Google" id="ProtNLM"/>
    </source>
</evidence>
<evidence type="ECO:0000313" key="2">
    <source>
        <dbReference type="EMBL" id="WXB01333.1"/>
    </source>
</evidence>
<reference evidence="2" key="1">
    <citation type="submission" date="2021-12" db="EMBL/GenBank/DDBJ databases">
        <title>Discovery of the Pendulisporaceae a myxobacterial family with distinct sporulation behavior and unique specialized metabolism.</title>
        <authorList>
            <person name="Garcia R."/>
            <person name="Popoff A."/>
            <person name="Bader C.D."/>
            <person name="Loehr J."/>
            <person name="Walesch S."/>
            <person name="Walt C."/>
            <person name="Boldt J."/>
            <person name="Bunk B."/>
            <person name="Haeckl F.J.F.P.J."/>
            <person name="Gunesch A.P."/>
            <person name="Birkelbach J."/>
            <person name="Nuebel U."/>
            <person name="Pietschmann T."/>
            <person name="Bach T."/>
            <person name="Mueller R."/>
        </authorList>
    </citation>
    <scope>NUCLEOTIDE SEQUENCE</scope>
    <source>
        <strain evidence="2">MSr11367</strain>
    </source>
</reference>
<dbReference type="Proteomes" id="UP001374803">
    <property type="component" value="Chromosome"/>
</dbReference>
<dbReference type="RefSeq" id="WP_394830943.1">
    <property type="nucleotide sequence ID" value="NZ_CP089929.1"/>
</dbReference>
<feature type="chain" id="PRO_5046567516" description="Ribosome association toxin RatA" evidence="1">
    <location>
        <begin position="25"/>
        <end position="208"/>
    </location>
</feature>
<gene>
    <name evidence="2" type="ORF">LVJ94_30995</name>
</gene>
<accession>A0ABZ2KUA6</accession>
<organism evidence="2 3">
    <name type="scientific">Pendulispora rubella</name>
    <dbReference type="NCBI Taxonomy" id="2741070"/>
    <lineage>
        <taxon>Bacteria</taxon>
        <taxon>Pseudomonadati</taxon>
        <taxon>Myxococcota</taxon>
        <taxon>Myxococcia</taxon>
        <taxon>Myxococcales</taxon>
        <taxon>Sorangiineae</taxon>
        <taxon>Pendulisporaceae</taxon>
        <taxon>Pendulispora</taxon>
    </lineage>
</organism>